<proteinExistence type="predicted"/>
<dbReference type="AlphaFoldDB" id="A0AAD9QZN5"/>
<organism evidence="2 3">
    <name type="scientific">Acropora cervicornis</name>
    <name type="common">Staghorn coral</name>
    <dbReference type="NCBI Taxonomy" id="6130"/>
    <lineage>
        <taxon>Eukaryota</taxon>
        <taxon>Metazoa</taxon>
        <taxon>Cnidaria</taxon>
        <taxon>Anthozoa</taxon>
        <taxon>Hexacorallia</taxon>
        <taxon>Scleractinia</taxon>
        <taxon>Astrocoeniina</taxon>
        <taxon>Acroporidae</taxon>
        <taxon>Acropora</taxon>
    </lineage>
</organism>
<feature type="domain" description="Amidase" evidence="1">
    <location>
        <begin position="8"/>
        <end position="47"/>
    </location>
</feature>
<comment type="caution">
    <text evidence="2">The sequence shown here is derived from an EMBL/GenBank/DDBJ whole genome shotgun (WGS) entry which is preliminary data.</text>
</comment>
<dbReference type="InterPro" id="IPR023631">
    <property type="entry name" value="Amidase_dom"/>
</dbReference>
<dbReference type="SUPFAM" id="SSF75304">
    <property type="entry name" value="Amidase signature (AS) enzymes"/>
    <property type="match status" value="1"/>
</dbReference>
<dbReference type="Proteomes" id="UP001249851">
    <property type="component" value="Unassembled WGS sequence"/>
</dbReference>
<protein>
    <submittedName>
        <fullName evidence="2">Amidase</fullName>
    </submittedName>
</protein>
<reference evidence="2" key="1">
    <citation type="journal article" date="2023" name="G3 (Bethesda)">
        <title>Whole genome assembly and annotation of the endangered Caribbean coral Acropora cervicornis.</title>
        <authorList>
            <person name="Selwyn J.D."/>
            <person name="Vollmer S.V."/>
        </authorList>
    </citation>
    <scope>NUCLEOTIDE SEQUENCE</scope>
    <source>
        <strain evidence="2">K2</strain>
    </source>
</reference>
<reference evidence="2" key="2">
    <citation type="journal article" date="2023" name="Science">
        <title>Genomic signatures of disease resistance in endangered staghorn corals.</title>
        <authorList>
            <person name="Vollmer S.V."/>
            <person name="Selwyn J.D."/>
            <person name="Despard B.A."/>
            <person name="Roesel C.L."/>
        </authorList>
    </citation>
    <scope>NUCLEOTIDE SEQUENCE</scope>
    <source>
        <strain evidence="2">K2</strain>
    </source>
</reference>
<sequence>MFQGDSVNCSPFNVSGHPALTINAGFSEGLPLGMMIVGRKFEDASVLNVAYTYEQIRDNKEN</sequence>
<gene>
    <name evidence="2" type="ORF">P5673_004794</name>
</gene>
<keyword evidence="3" id="KW-1185">Reference proteome</keyword>
<dbReference type="Gene3D" id="3.90.1300.10">
    <property type="entry name" value="Amidase signature (AS) domain"/>
    <property type="match status" value="1"/>
</dbReference>
<name>A0AAD9QZN5_ACRCE</name>
<evidence type="ECO:0000313" key="2">
    <source>
        <dbReference type="EMBL" id="KAK2570051.1"/>
    </source>
</evidence>
<dbReference type="EMBL" id="JARQWQ010000008">
    <property type="protein sequence ID" value="KAK2570051.1"/>
    <property type="molecule type" value="Genomic_DNA"/>
</dbReference>
<evidence type="ECO:0000313" key="3">
    <source>
        <dbReference type="Proteomes" id="UP001249851"/>
    </source>
</evidence>
<dbReference type="Pfam" id="PF01425">
    <property type="entry name" value="Amidase"/>
    <property type="match status" value="1"/>
</dbReference>
<evidence type="ECO:0000259" key="1">
    <source>
        <dbReference type="Pfam" id="PF01425"/>
    </source>
</evidence>
<accession>A0AAD9QZN5</accession>
<dbReference type="InterPro" id="IPR036928">
    <property type="entry name" value="AS_sf"/>
</dbReference>